<keyword evidence="7" id="KW-1133">Transmembrane helix</keyword>
<dbReference type="PANTHER" id="PTHR33751:SF9">
    <property type="entry name" value="CYTOCHROME C4"/>
    <property type="match status" value="1"/>
</dbReference>
<evidence type="ECO:0000259" key="8">
    <source>
        <dbReference type="PROSITE" id="PS51007"/>
    </source>
</evidence>
<keyword evidence="10" id="KW-1185">Reference proteome</keyword>
<dbReference type="PROSITE" id="PS51007">
    <property type="entry name" value="CYTC"/>
    <property type="match status" value="2"/>
</dbReference>
<keyword evidence="5 6" id="KW-0408">Iron</keyword>
<evidence type="ECO:0000256" key="1">
    <source>
        <dbReference type="ARBA" id="ARBA00022448"/>
    </source>
</evidence>
<comment type="caution">
    <text evidence="9">The sequence shown here is derived from an EMBL/GenBank/DDBJ whole genome shotgun (WGS) entry which is preliminary data.</text>
</comment>
<dbReference type="SUPFAM" id="SSF46626">
    <property type="entry name" value="Cytochrome c"/>
    <property type="match status" value="2"/>
</dbReference>
<dbReference type="InterPro" id="IPR050597">
    <property type="entry name" value="Cytochrome_c_Oxidase_Subunit"/>
</dbReference>
<feature type="transmembrane region" description="Helical" evidence="7">
    <location>
        <begin position="14"/>
        <end position="36"/>
    </location>
</feature>
<accession>A0ABU8W7U5</accession>
<feature type="domain" description="Cytochrome c" evidence="8">
    <location>
        <begin position="90"/>
        <end position="169"/>
    </location>
</feature>
<feature type="domain" description="Cytochrome c" evidence="8">
    <location>
        <begin position="188"/>
        <end position="269"/>
    </location>
</feature>
<evidence type="ECO:0000313" key="9">
    <source>
        <dbReference type="EMBL" id="MEJ8826111.1"/>
    </source>
</evidence>
<dbReference type="EMBL" id="JBBKZV010000029">
    <property type="protein sequence ID" value="MEJ8826111.1"/>
    <property type="molecule type" value="Genomic_DNA"/>
</dbReference>
<name>A0ABU8W7U5_9BURK</name>
<dbReference type="InterPro" id="IPR009056">
    <property type="entry name" value="Cyt_c-like_dom"/>
</dbReference>
<keyword evidence="1" id="KW-0813">Transport</keyword>
<protein>
    <submittedName>
        <fullName evidence="9">C-type cytochrome</fullName>
    </submittedName>
</protein>
<dbReference type="Pfam" id="PF00034">
    <property type="entry name" value="Cytochrom_C"/>
    <property type="match status" value="2"/>
</dbReference>
<evidence type="ECO:0000313" key="10">
    <source>
        <dbReference type="Proteomes" id="UP001363010"/>
    </source>
</evidence>
<reference evidence="9 10" key="1">
    <citation type="submission" date="2024-03" db="EMBL/GenBank/DDBJ databases">
        <title>Novel species of the genus Variovorax.</title>
        <authorList>
            <person name="Liu Q."/>
            <person name="Xin Y.-H."/>
        </authorList>
    </citation>
    <scope>NUCLEOTIDE SEQUENCE [LARGE SCALE GENOMIC DNA]</scope>
    <source>
        <strain evidence="9 10">KACC 18501</strain>
    </source>
</reference>
<evidence type="ECO:0000256" key="7">
    <source>
        <dbReference type="SAM" id="Phobius"/>
    </source>
</evidence>
<keyword evidence="7" id="KW-0812">Transmembrane</keyword>
<evidence type="ECO:0000256" key="2">
    <source>
        <dbReference type="ARBA" id="ARBA00022617"/>
    </source>
</evidence>
<keyword evidence="7" id="KW-0472">Membrane</keyword>
<keyword evidence="3 6" id="KW-0479">Metal-binding</keyword>
<sequence length="282" mass="29169">MTAGRPGSSRDRRYAVWISATAALFVAAAAVGFVWLPAVQAGRSAPDLWDAICSAIGLPARDVQAAAAVAGRPASDVAWTAATQQLLARGNAARGVTLAAASCSNCHGRTGVSDDAIFPNLAGQSAASIYKQLQDFRSGMRDPAVMGVYVASLTDDDMRDLAAHYASLPEAVARTTDALASADDPTRRLAEFGDPMRGIAACAACHGPLGFTTAAPSLQGQQRGYLEVQLQALASGRRHNDISAQMRSIARQLTPREIDSLAAYYAGVPPGGVASQTSAPGK</sequence>
<dbReference type="InterPro" id="IPR036909">
    <property type="entry name" value="Cyt_c-like_dom_sf"/>
</dbReference>
<evidence type="ECO:0000256" key="6">
    <source>
        <dbReference type="PROSITE-ProRule" id="PRU00433"/>
    </source>
</evidence>
<evidence type="ECO:0000256" key="4">
    <source>
        <dbReference type="ARBA" id="ARBA00022982"/>
    </source>
</evidence>
<evidence type="ECO:0000256" key="3">
    <source>
        <dbReference type="ARBA" id="ARBA00022723"/>
    </source>
</evidence>
<keyword evidence="2 6" id="KW-0349">Heme</keyword>
<gene>
    <name evidence="9" type="ORF">WKW80_29475</name>
</gene>
<dbReference type="Proteomes" id="UP001363010">
    <property type="component" value="Unassembled WGS sequence"/>
</dbReference>
<evidence type="ECO:0000256" key="5">
    <source>
        <dbReference type="ARBA" id="ARBA00023004"/>
    </source>
</evidence>
<proteinExistence type="predicted"/>
<organism evidence="9 10">
    <name type="scientific">Variovorax humicola</name>
    <dbReference type="NCBI Taxonomy" id="1769758"/>
    <lineage>
        <taxon>Bacteria</taxon>
        <taxon>Pseudomonadati</taxon>
        <taxon>Pseudomonadota</taxon>
        <taxon>Betaproteobacteria</taxon>
        <taxon>Burkholderiales</taxon>
        <taxon>Comamonadaceae</taxon>
        <taxon>Variovorax</taxon>
    </lineage>
</organism>
<dbReference type="Gene3D" id="1.10.760.10">
    <property type="entry name" value="Cytochrome c-like domain"/>
    <property type="match status" value="2"/>
</dbReference>
<dbReference type="PANTHER" id="PTHR33751">
    <property type="entry name" value="CBB3-TYPE CYTOCHROME C OXIDASE SUBUNIT FIXP"/>
    <property type="match status" value="1"/>
</dbReference>
<keyword evidence="4" id="KW-0249">Electron transport</keyword>
<dbReference type="RefSeq" id="WP_340367149.1">
    <property type="nucleotide sequence ID" value="NZ_JBBKZV010000029.1"/>
</dbReference>